<evidence type="ECO:0000256" key="9">
    <source>
        <dbReference type="SAM" id="Phobius"/>
    </source>
</evidence>
<feature type="transmembrane region" description="Helical" evidence="9">
    <location>
        <begin position="383"/>
        <end position="405"/>
    </location>
</feature>
<comment type="caution">
    <text evidence="11">The sequence shown here is derived from an EMBL/GenBank/DDBJ whole genome shotgun (WGS) entry which is preliminary data.</text>
</comment>
<evidence type="ECO:0000313" key="12">
    <source>
        <dbReference type="Proteomes" id="UP001207408"/>
    </source>
</evidence>
<gene>
    <name evidence="11" type="ORF">OM074_11655</name>
</gene>
<dbReference type="GO" id="GO:0005886">
    <property type="term" value="C:plasma membrane"/>
    <property type="evidence" value="ECO:0007669"/>
    <property type="project" value="UniProtKB-SubCell"/>
</dbReference>
<evidence type="ECO:0000256" key="3">
    <source>
        <dbReference type="ARBA" id="ARBA00022692"/>
    </source>
</evidence>
<feature type="region of interest" description="Disordered" evidence="8">
    <location>
        <begin position="210"/>
        <end position="234"/>
    </location>
</feature>
<dbReference type="Pfam" id="PF18967">
    <property type="entry name" value="PycTM"/>
    <property type="match status" value="1"/>
</dbReference>
<evidence type="ECO:0000256" key="1">
    <source>
        <dbReference type="ARBA" id="ARBA00004236"/>
    </source>
</evidence>
<dbReference type="EMBL" id="JAPDPI010000022">
    <property type="protein sequence ID" value="MCW3806281.1"/>
    <property type="molecule type" value="Genomic_DNA"/>
</dbReference>
<keyword evidence="12" id="KW-1185">Reference proteome</keyword>
<dbReference type="RefSeq" id="WP_301199653.1">
    <property type="nucleotide sequence ID" value="NZ_JAPDPI010000022.1"/>
</dbReference>
<dbReference type="Proteomes" id="UP001207408">
    <property type="component" value="Unassembled WGS sequence"/>
</dbReference>
<keyword evidence="6" id="KW-0051">Antiviral defense</keyword>
<dbReference type="InterPro" id="IPR006674">
    <property type="entry name" value="HD_domain"/>
</dbReference>
<evidence type="ECO:0000256" key="2">
    <source>
        <dbReference type="ARBA" id="ARBA00022475"/>
    </source>
</evidence>
<evidence type="ECO:0000256" key="6">
    <source>
        <dbReference type="ARBA" id="ARBA00023118"/>
    </source>
</evidence>
<feature type="domain" description="HD/PDEase" evidence="10">
    <location>
        <begin position="30"/>
        <end position="145"/>
    </location>
</feature>
<dbReference type="AlphaFoldDB" id="A0AAE3MF42"/>
<keyword evidence="4" id="KW-0547">Nucleotide-binding</keyword>
<evidence type="ECO:0000259" key="10">
    <source>
        <dbReference type="SMART" id="SM00471"/>
    </source>
</evidence>
<dbReference type="SMART" id="SM00471">
    <property type="entry name" value="HDc"/>
    <property type="match status" value="1"/>
</dbReference>
<keyword evidence="3 9" id="KW-0812">Transmembrane</keyword>
<dbReference type="InterPro" id="IPR003607">
    <property type="entry name" value="HD/PDEase_dom"/>
</dbReference>
<proteinExistence type="predicted"/>
<dbReference type="CDD" id="cd00077">
    <property type="entry name" value="HDc"/>
    <property type="match status" value="1"/>
</dbReference>
<keyword evidence="7 9" id="KW-0472">Membrane</keyword>
<keyword evidence="2" id="KW-1003">Cell membrane</keyword>
<evidence type="ECO:0000313" key="11">
    <source>
        <dbReference type="EMBL" id="MCW3806281.1"/>
    </source>
</evidence>
<reference evidence="11" key="1">
    <citation type="submission" date="2022-10" db="EMBL/GenBank/DDBJ databases">
        <authorList>
            <person name="Yu W.X."/>
        </authorList>
    </citation>
    <scope>NUCLEOTIDE SEQUENCE</scope>
    <source>
        <strain evidence="11">D04</strain>
    </source>
</reference>
<accession>A0AAE3MF42</accession>
<dbReference type="GO" id="GO:0000166">
    <property type="term" value="F:nucleotide binding"/>
    <property type="evidence" value="ECO:0007669"/>
    <property type="project" value="UniProtKB-KW"/>
</dbReference>
<feature type="transmembrane region" description="Helical" evidence="9">
    <location>
        <begin position="291"/>
        <end position="311"/>
    </location>
</feature>
<comment type="subcellular location">
    <subcellularLocation>
        <location evidence="1">Cell membrane</location>
    </subcellularLocation>
</comment>
<organism evidence="11 12">
    <name type="scientific">Plebeiibacterium marinum</name>
    <dbReference type="NCBI Taxonomy" id="2992111"/>
    <lineage>
        <taxon>Bacteria</taxon>
        <taxon>Pseudomonadati</taxon>
        <taxon>Bacteroidota</taxon>
        <taxon>Bacteroidia</taxon>
        <taxon>Marinilabiliales</taxon>
        <taxon>Marinilabiliaceae</taxon>
        <taxon>Plebeiibacterium</taxon>
    </lineage>
</organism>
<sequence>MMAEESLTNLVKECIEIAKDKIEKTSNPAMYFHNWDHTLNVFQATTEISSNTEGITERELELMQIAALFHDVTTCEDHKGHEKTSATFASGVLKEKQLPQKEIDFITRLILSTNLKHEPADIYESIIKDADLSHLRKDSYITRPFINLFKEINTLKKLTPQEWINECISFFEENNFFTPYALENFNKGKEKNKARLLELSGMGIENSNELEEQTSKFKKKKANGKAKKNNKTKPDKGVETMFRIELRNHLNLSRIADDKANTLISVNAIIISIVLSTLFPKLDNNPYLTFPALTLVLSSITTIIISIVSTIPRTTHGLLTRDDVTNRRGNLVFFGNFYKMNLDDFEWGIEELLNDKDYLYKTLTRDLYYLGIVLKKKYTFLRVGYITFVTGLIISSIIFVVKIFMNYQYFTTVN</sequence>
<evidence type="ECO:0000256" key="5">
    <source>
        <dbReference type="ARBA" id="ARBA00022989"/>
    </source>
</evidence>
<keyword evidence="5 9" id="KW-1133">Transmembrane helix</keyword>
<dbReference type="InterPro" id="IPR043760">
    <property type="entry name" value="PycTM_dom"/>
</dbReference>
<name>A0AAE3MF42_9BACT</name>
<dbReference type="SUPFAM" id="SSF109604">
    <property type="entry name" value="HD-domain/PDEase-like"/>
    <property type="match status" value="1"/>
</dbReference>
<evidence type="ECO:0000256" key="8">
    <source>
        <dbReference type="SAM" id="MobiDB-lite"/>
    </source>
</evidence>
<dbReference type="Gene3D" id="1.10.3210.10">
    <property type="entry name" value="Hypothetical protein af1432"/>
    <property type="match status" value="1"/>
</dbReference>
<feature type="compositionally biased region" description="Basic residues" evidence="8">
    <location>
        <begin position="216"/>
        <end position="231"/>
    </location>
</feature>
<feature type="transmembrane region" description="Helical" evidence="9">
    <location>
        <begin position="260"/>
        <end position="279"/>
    </location>
</feature>
<protein>
    <submittedName>
        <fullName evidence="11">DUF5706 domain-containing protein</fullName>
    </submittedName>
</protein>
<dbReference type="Pfam" id="PF01966">
    <property type="entry name" value="HD"/>
    <property type="match status" value="1"/>
</dbReference>
<evidence type="ECO:0000256" key="7">
    <source>
        <dbReference type="ARBA" id="ARBA00023136"/>
    </source>
</evidence>
<dbReference type="GO" id="GO:0051607">
    <property type="term" value="P:defense response to virus"/>
    <property type="evidence" value="ECO:0007669"/>
    <property type="project" value="UniProtKB-KW"/>
</dbReference>
<evidence type="ECO:0000256" key="4">
    <source>
        <dbReference type="ARBA" id="ARBA00022741"/>
    </source>
</evidence>